<organism evidence="2 3">
    <name type="scientific">Suillus plorans</name>
    <dbReference type="NCBI Taxonomy" id="116603"/>
    <lineage>
        <taxon>Eukaryota</taxon>
        <taxon>Fungi</taxon>
        <taxon>Dikarya</taxon>
        <taxon>Basidiomycota</taxon>
        <taxon>Agaricomycotina</taxon>
        <taxon>Agaricomycetes</taxon>
        <taxon>Agaricomycetidae</taxon>
        <taxon>Boletales</taxon>
        <taxon>Suillineae</taxon>
        <taxon>Suillaceae</taxon>
        <taxon>Suillus</taxon>
    </lineage>
</organism>
<evidence type="ECO:0000313" key="2">
    <source>
        <dbReference type="EMBL" id="KAG1795782.1"/>
    </source>
</evidence>
<accession>A0A9P7DIF0</accession>
<reference evidence="2" key="1">
    <citation type="journal article" date="2020" name="New Phytol.">
        <title>Comparative genomics reveals dynamic genome evolution in host specialist ectomycorrhizal fungi.</title>
        <authorList>
            <person name="Lofgren L.A."/>
            <person name="Nguyen N.H."/>
            <person name="Vilgalys R."/>
            <person name="Ruytinx J."/>
            <person name="Liao H.L."/>
            <person name="Branco S."/>
            <person name="Kuo A."/>
            <person name="LaButti K."/>
            <person name="Lipzen A."/>
            <person name="Andreopoulos W."/>
            <person name="Pangilinan J."/>
            <person name="Riley R."/>
            <person name="Hundley H."/>
            <person name="Na H."/>
            <person name="Barry K."/>
            <person name="Grigoriev I.V."/>
            <person name="Stajich J.E."/>
            <person name="Kennedy P.G."/>
        </authorList>
    </citation>
    <scope>NUCLEOTIDE SEQUENCE</scope>
    <source>
        <strain evidence="2">S12</strain>
    </source>
</reference>
<evidence type="ECO:0000313" key="3">
    <source>
        <dbReference type="Proteomes" id="UP000719766"/>
    </source>
</evidence>
<dbReference type="GeneID" id="64600172"/>
<protein>
    <submittedName>
        <fullName evidence="2">Uncharacterized protein</fullName>
    </submittedName>
</protein>
<dbReference type="RefSeq" id="XP_041161536.1">
    <property type="nucleotide sequence ID" value="XM_041306408.1"/>
</dbReference>
<comment type="caution">
    <text evidence="2">The sequence shown here is derived from an EMBL/GenBank/DDBJ whole genome shotgun (WGS) entry which is preliminary data.</text>
</comment>
<sequence length="126" mass="14182">MPRAPKPVQESYCDCLRYCCGVLTKFSKKTYDKHAPFRTPPQQPQFSQSFRGLSPRASPSVENVSSKMRYLNKTRLLLLIKVIALFNANQRDEAILRVQELVTTRLSVNSLACAIVEVSAFGTINS</sequence>
<keyword evidence="3" id="KW-1185">Reference proteome</keyword>
<dbReference type="AlphaFoldDB" id="A0A9P7DIF0"/>
<feature type="region of interest" description="Disordered" evidence="1">
    <location>
        <begin position="34"/>
        <end position="60"/>
    </location>
</feature>
<dbReference type="EMBL" id="JABBWE010000021">
    <property type="protein sequence ID" value="KAG1795782.1"/>
    <property type="molecule type" value="Genomic_DNA"/>
</dbReference>
<dbReference type="Proteomes" id="UP000719766">
    <property type="component" value="Unassembled WGS sequence"/>
</dbReference>
<dbReference type="OrthoDB" id="2690097at2759"/>
<proteinExistence type="predicted"/>
<evidence type="ECO:0000256" key="1">
    <source>
        <dbReference type="SAM" id="MobiDB-lite"/>
    </source>
</evidence>
<name>A0A9P7DIF0_9AGAM</name>
<gene>
    <name evidence="2" type="ORF">HD556DRAFT_1442104</name>
</gene>